<organism evidence="5 6">
    <name type="scientific">Chironomus riparius</name>
    <dbReference type="NCBI Taxonomy" id="315576"/>
    <lineage>
        <taxon>Eukaryota</taxon>
        <taxon>Metazoa</taxon>
        <taxon>Ecdysozoa</taxon>
        <taxon>Arthropoda</taxon>
        <taxon>Hexapoda</taxon>
        <taxon>Insecta</taxon>
        <taxon>Pterygota</taxon>
        <taxon>Neoptera</taxon>
        <taxon>Endopterygota</taxon>
        <taxon>Diptera</taxon>
        <taxon>Nematocera</taxon>
        <taxon>Chironomoidea</taxon>
        <taxon>Chironomidae</taxon>
        <taxon>Chironominae</taxon>
        <taxon>Chironomus</taxon>
    </lineage>
</organism>
<feature type="domain" description="AIMP2 thioredoxin-like" evidence="4">
    <location>
        <begin position="106"/>
        <end position="199"/>
    </location>
</feature>
<evidence type="ECO:0000313" key="6">
    <source>
        <dbReference type="Proteomes" id="UP001153620"/>
    </source>
</evidence>
<dbReference type="GO" id="GO:0005737">
    <property type="term" value="C:cytoplasm"/>
    <property type="evidence" value="ECO:0007669"/>
    <property type="project" value="UniProtKB-SubCell"/>
</dbReference>
<reference evidence="5" key="1">
    <citation type="submission" date="2022-01" db="EMBL/GenBank/DDBJ databases">
        <authorList>
            <person name="King R."/>
        </authorList>
    </citation>
    <scope>NUCLEOTIDE SEQUENCE</scope>
</reference>
<dbReference type="InterPro" id="IPR041503">
    <property type="entry name" value="AIMP2_thioredoxin"/>
</dbReference>
<proteinExistence type="predicted"/>
<accession>A0A9N9WT17</accession>
<dbReference type="Pfam" id="PF18569">
    <property type="entry name" value="Thioredoxin_16"/>
    <property type="match status" value="1"/>
</dbReference>
<keyword evidence="3" id="KW-0648">Protein biosynthesis</keyword>
<gene>
    <name evidence="5" type="ORF">CHIRRI_LOCUS7684</name>
</gene>
<sequence length="310" mass="35972">MYSLKPILTQQNIDLPSCMYKMKPVNSNIIENSCNSKNNSEKSEVELLEDRQNRILQKLDELKQTLLSMRGDLNVCSKPAQQNIQNQQQQKAAKVKIQRKPIDVNNLAEIVVNVHPKNIPYSILAFRNLFKDRLFLDVEVFTHSSISNADFNDLTRDFTDKITKKLDYVEKLPALKVTIIWKDVETTQFISSPSKFIPVYGEINIIRYLNRVGPSEHYYETDHFQANYHDQVLDVCYQLSKKHSDKERQQYIQHLSQRLGKDQFYNSASSLSISDIAVSSILKKLYANDFKRMPANLSNWLNKISPFAGY</sequence>
<reference evidence="5" key="2">
    <citation type="submission" date="2022-10" db="EMBL/GenBank/DDBJ databases">
        <authorList>
            <consortium name="ENA_rothamsted_submissions"/>
            <consortium name="culmorum"/>
            <person name="King R."/>
        </authorList>
    </citation>
    <scope>NUCLEOTIDE SEQUENCE</scope>
</reference>
<dbReference type="PANTHER" id="PTHR13438:SF2">
    <property type="entry name" value="AMINOACYL TRNA SYNTHASE COMPLEX-INTERACTING MULTIFUNCTIONAL PROTEIN 2"/>
    <property type="match status" value="1"/>
</dbReference>
<dbReference type="OrthoDB" id="424586at2759"/>
<dbReference type="EMBL" id="OU895878">
    <property type="protein sequence ID" value="CAG9804805.1"/>
    <property type="molecule type" value="Genomic_DNA"/>
</dbReference>
<evidence type="ECO:0000256" key="1">
    <source>
        <dbReference type="ARBA" id="ARBA00004496"/>
    </source>
</evidence>
<dbReference type="InterPro" id="IPR042360">
    <property type="entry name" value="AIMP2"/>
</dbReference>
<dbReference type="GO" id="GO:0006412">
    <property type="term" value="P:translation"/>
    <property type="evidence" value="ECO:0007669"/>
    <property type="project" value="UniProtKB-KW"/>
</dbReference>
<evidence type="ECO:0000313" key="5">
    <source>
        <dbReference type="EMBL" id="CAG9804805.1"/>
    </source>
</evidence>
<comment type="subcellular location">
    <subcellularLocation>
        <location evidence="1">Cytoplasm</location>
    </subcellularLocation>
</comment>
<name>A0A9N9WT17_9DIPT</name>
<dbReference type="Proteomes" id="UP001153620">
    <property type="component" value="Chromosome 2"/>
</dbReference>
<evidence type="ECO:0000259" key="4">
    <source>
        <dbReference type="Pfam" id="PF18569"/>
    </source>
</evidence>
<dbReference type="Gene3D" id="1.20.1050.130">
    <property type="match status" value="1"/>
</dbReference>
<protein>
    <recommendedName>
        <fullName evidence="4">AIMP2 thioredoxin-like domain-containing protein</fullName>
    </recommendedName>
</protein>
<evidence type="ECO:0000256" key="2">
    <source>
        <dbReference type="ARBA" id="ARBA00022490"/>
    </source>
</evidence>
<dbReference type="PANTHER" id="PTHR13438">
    <property type="entry name" value="AMINOACYL TRNA SYNTHASE COMPLEX-INTERACTING MULTIFUNCTIONAL PROTEIN"/>
    <property type="match status" value="1"/>
</dbReference>
<dbReference type="AlphaFoldDB" id="A0A9N9WT17"/>
<evidence type="ECO:0000256" key="3">
    <source>
        <dbReference type="ARBA" id="ARBA00022917"/>
    </source>
</evidence>
<keyword evidence="6" id="KW-1185">Reference proteome</keyword>
<keyword evidence="2" id="KW-0963">Cytoplasm</keyword>
<dbReference type="GO" id="GO:0017101">
    <property type="term" value="C:aminoacyl-tRNA synthetase multienzyme complex"/>
    <property type="evidence" value="ECO:0007669"/>
    <property type="project" value="InterPro"/>
</dbReference>